<dbReference type="Pfam" id="PF01055">
    <property type="entry name" value="Glyco_hydro_31_2nd"/>
    <property type="match status" value="1"/>
</dbReference>
<dbReference type="CDD" id="cd14752">
    <property type="entry name" value="GH31_N"/>
    <property type="match status" value="1"/>
</dbReference>
<dbReference type="PANTHER" id="PTHR46959">
    <property type="entry name" value="SULFOQUINOVOSIDASE"/>
    <property type="match status" value="1"/>
</dbReference>
<dbReference type="Gene3D" id="2.60.40.1180">
    <property type="entry name" value="Golgi alpha-mannosidase II"/>
    <property type="match status" value="1"/>
</dbReference>
<name>A0ABN6KMP4_9LEPT</name>
<dbReference type="RefSeq" id="WP_423241754.1">
    <property type="nucleotide sequence ID" value="NZ_AP025028.1"/>
</dbReference>
<dbReference type="SUPFAM" id="SSF51445">
    <property type="entry name" value="(Trans)glycosidases"/>
    <property type="match status" value="1"/>
</dbReference>
<dbReference type="InterPro" id="IPR013780">
    <property type="entry name" value="Glyco_hydro_b"/>
</dbReference>
<feature type="domain" description="Glycoside hydrolase family 31 TIM barrel" evidence="3">
    <location>
        <begin position="290"/>
        <end position="638"/>
    </location>
</feature>
<dbReference type="PANTHER" id="PTHR46959:SF2">
    <property type="entry name" value="SULFOQUINOVOSIDASE"/>
    <property type="match status" value="1"/>
</dbReference>
<dbReference type="InterPro" id="IPR011013">
    <property type="entry name" value="Gal_mutarotase_sf_dom"/>
</dbReference>
<keyword evidence="2" id="KW-0326">Glycosidase</keyword>
<dbReference type="InterPro" id="IPR044112">
    <property type="entry name" value="YihQ_TIM-like"/>
</dbReference>
<dbReference type="InterPro" id="IPR052990">
    <property type="entry name" value="Sulfoquinovosidase_GH31"/>
</dbReference>
<keyword evidence="6" id="KW-1185">Reference proteome</keyword>
<dbReference type="CDD" id="cd06594">
    <property type="entry name" value="GH31_glucosidase_YihQ"/>
    <property type="match status" value="1"/>
</dbReference>
<dbReference type="InterPro" id="IPR048395">
    <property type="entry name" value="Glyco_hydro_31_C"/>
</dbReference>
<evidence type="ECO:0000313" key="5">
    <source>
        <dbReference type="EMBL" id="BDA80421.1"/>
    </source>
</evidence>
<dbReference type="Proteomes" id="UP000245263">
    <property type="component" value="Chromosome 1"/>
</dbReference>
<organism evidence="5 6">
    <name type="scientific">Leptospira kobayashii</name>
    <dbReference type="NCBI Taxonomy" id="1917830"/>
    <lineage>
        <taxon>Bacteria</taxon>
        <taxon>Pseudomonadati</taxon>
        <taxon>Spirochaetota</taxon>
        <taxon>Spirochaetia</taxon>
        <taxon>Leptospirales</taxon>
        <taxon>Leptospiraceae</taxon>
        <taxon>Leptospira</taxon>
    </lineage>
</organism>
<dbReference type="Gene3D" id="3.20.20.80">
    <property type="entry name" value="Glycosidases"/>
    <property type="match status" value="1"/>
</dbReference>
<evidence type="ECO:0000256" key="1">
    <source>
        <dbReference type="ARBA" id="ARBA00007806"/>
    </source>
</evidence>
<dbReference type="SUPFAM" id="SSF51011">
    <property type="entry name" value="Glycosyl hydrolase domain"/>
    <property type="match status" value="1"/>
</dbReference>
<dbReference type="NCBIfam" id="NF007746">
    <property type="entry name" value="PRK10426.1"/>
    <property type="match status" value="1"/>
</dbReference>
<gene>
    <name evidence="5" type="ORF">LPTSP3_g33510</name>
</gene>
<comment type="similarity">
    <text evidence="1 2">Belongs to the glycosyl hydrolase 31 family.</text>
</comment>
<evidence type="ECO:0000256" key="2">
    <source>
        <dbReference type="RuleBase" id="RU361185"/>
    </source>
</evidence>
<keyword evidence="2" id="KW-0378">Hydrolase</keyword>
<sequence>MSMALVRISLTLLFPFLISFYCSTRTIRLPSSPLSITPINSQISWEQTVDSIKIFHSKSKQEFISLSLDRPFIRAAEGNADVKYRMASFRFKDDLVRICNDQIIEQVLVENGKLVLKGKVSGKNCDSGFSLKFIPQSEKEVSFSLELSDIRLNRVWFSYDSKETESFYGFGEQFSNDNFKGKTPFMFTEEQGVGRGDQPITTGANLLAGAGGNEYTTYAPIPHYISSENRSLFIENSGYSKFDLTDSNSVSIELWETNLQNGLKGTIWIGSHPKELVEAYTKKTGRFAPLPDWAYGTWLGVQGGAEKVTAIVDQAKKAGNPVTALWIQDWCGRRVTNFGDQLKWRWYAEETLYPDFKNFVKSMNGKNIQVLGYINSFLADTDPKKPGGDDFTNSLLTEAKNKGYLVKNSKGEDYLIQTVGFPAYLIDLTNPSAVKWTKDLIKKNMIDVGLSGWMADFGEWLPYDAKLFSGVDAKVYHNKYPVDWARINREAIKEAGKEGKIVFFTRAGFSYSNAYSTLFWEGDQLVSWGKHDGLPSSILGLTSSGISGFALNHSDIGGYTTISNPIANYHRSKELLLRWAETSAFTPVFRTHEGNRPLKNWQVYQYTSKEGVASRSDEETVTKFAEMGKLHYALKDYFTELVLEANKTGLPVVRHSYLVEPNDTEIRKFPYQFFVGDDLLYSPITKPGQTETEVYLPKGEWEHIWTGKKFQGNFVYQVEVPLGKPAAFIRLGGMKEKTLRGFISKIGK</sequence>
<evidence type="ECO:0000259" key="4">
    <source>
        <dbReference type="Pfam" id="PF21365"/>
    </source>
</evidence>
<reference evidence="5 6" key="1">
    <citation type="submission" date="2021-08" db="EMBL/GenBank/DDBJ databases">
        <title>Complete genome sequence of Leptospira kobayashii strain E30.</title>
        <authorList>
            <person name="Nakao R."/>
            <person name="Nakamura S."/>
            <person name="Masuzawa T."/>
            <person name="Koizumi N."/>
        </authorList>
    </citation>
    <scope>NUCLEOTIDE SEQUENCE [LARGE SCALE GENOMIC DNA]</scope>
    <source>
        <strain evidence="5 6">E30</strain>
    </source>
</reference>
<evidence type="ECO:0000313" key="6">
    <source>
        <dbReference type="Proteomes" id="UP000245263"/>
    </source>
</evidence>
<accession>A0ABN6KMP4</accession>
<protein>
    <submittedName>
        <fullName evidence="5">Alpha-glucosidase</fullName>
    </submittedName>
</protein>
<dbReference type="Pfam" id="PF21365">
    <property type="entry name" value="Glyco_hydro_31_3rd"/>
    <property type="match status" value="1"/>
</dbReference>
<dbReference type="Gene3D" id="2.60.40.1760">
    <property type="entry name" value="glycosyl hydrolase (family 31)"/>
    <property type="match status" value="1"/>
</dbReference>
<proteinExistence type="inferred from homology"/>
<dbReference type="InterPro" id="IPR017853">
    <property type="entry name" value="GH"/>
</dbReference>
<dbReference type="EMBL" id="AP025028">
    <property type="protein sequence ID" value="BDA80421.1"/>
    <property type="molecule type" value="Genomic_DNA"/>
</dbReference>
<feature type="domain" description="Glycosyl hydrolase family 31 C-terminal" evidence="4">
    <location>
        <begin position="649"/>
        <end position="732"/>
    </location>
</feature>
<dbReference type="SUPFAM" id="SSF74650">
    <property type="entry name" value="Galactose mutarotase-like"/>
    <property type="match status" value="1"/>
</dbReference>
<dbReference type="InterPro" id="IPR000322">
    <property type="entry name" value="Glyco_hydro_31_TIM"/>
</dbReference>
<evidence type="ECO:0000259" key="3">
    <source>
        <dbReference type="Pfam" id="PF01055"/>
    </source>
</evidence>